<evidence type="ECO:0000256" key="7">
    <source>
        <dbReference type="ARBA" id="ARBA00022842"/>
    </source>
</evidence>
<evidence type="ECO:0000256" key="6">
    <source>
        <dbReference type="ARBA" id="ARBA00022741"/>
    </source>
</evidence>
<evidence type="ECO:0000256" key="5">
    <source>
        <dbReference type="ARBA" id="ARBA00022723"/>
    </source>
</evidence>
<feature type="domain" description="tRNA nucleotidyltransferase/poly(A) polymerase RNA and SrmB- binding" evidence="10">
    <location>
        <begin position="188"/>
        <end position="239"/>
    </location>
</feature>
<keyword evidence="8" id="KW-0694">RNA-binding</keyword>
<dbReference type="GO" id="GO:0016779">
    <property type="term" value="F:nucleotidyltransferase activity"/>
    <property type="evidence" value="ECO:0007669"/>
    <property type="project" value="UniProtKB-KW"/>
</dbReference>
<evidence type="ECO:0000256" key="2">
    <source>
        <dbReference type="ARBA" id="ARBA00022679"/>
    </source>
</evidence>
<gene>
    <name evidence="11" type="ORF">DFR46_1164</name>
</gene>
<dbReference type="GO" id="GO:0008033">
    <property type="term" value="P:tRNA processing"/>
    <property type="evidence" value="ECO:0007669"/>
    <property type="project" value="UniProtKB-KW"/>
</dbReference>
<comment type="caution">
    <text evidence="11">The sequence shown here is derived from an EMBL/GenBank/DDBJ whole genome shotgun (WGS) entry which is preliminary data.</text>
</comment>
<keyword evidence="3" id="KW-0819">tRNA processing</keyword>
<evidence type="ECO:0000256" key="1">
    <source>
        <dbReference type="ARBA" id="ARBA00001946"/>
    </source>
</evidence>
<dbReference type="RefSeq" id="WP_116235588.1">
    <property type="nucleotide sequence ID" value="NZ_QRDP01000004.1"/>
</dbReference>
<accession>A0A3D9FED3</accession>
<dbReference type="CDD" id="cd05398">
    <property type="entry name" value="NT_ClassII-CCAase"/>
    <property type="match status" value="1"/>
</dbReference>
<evidence type="ECO:0000259" key="10">
    <source>
        <dbReference type="Pfam" id="PF12627"/>
    </source>
</evidence>
<dbReference type="InterPro" id="IPR032828">
    <property type="entry name" value="PolyA_RNA-bd"/>
</dbReference>
<name>A0A3D9FED3_9SPHN</name>
<dbReference type="InterPro" id="IPR002646">
    <property type="entry name" value="PolA_pol_head_dom"/>
</dbReference>
<dbReference type="InterPro" id="IPR043519">
    <property type="entry name" value="NT_sf"/>
</dbReference>
<dbReference type="Pfam" id="PF01743">
    <property type="entry name" value="PolyA_pol"/>
    <property type="match status" value="1"/>
</dbReference>
<evidence type="ECO:0000256" key="8">
    <source>
        <dbReference type="RuleBase" id="RU003953"/>
    </source>
</evidence>
<organism evidence="11 12">
    <name type="scientific">Parasphingopyxis lamellibrachiae</name>
    <dbReference type="NCBI Taxonomy" id="680125"/>
    <lineage>
        <taxon>Bacteria</taxon>
        <taxon>Pseudomonadati</taxon>
        <taxon>Pseudomonadota</taxon>
        <taxon>Alphaproteobacteria</taxon>
        <taxon>Sphingomonadales</taxon>
        <taxon>Sphingomonadaceae</taxon>
        <taxon>Parasphingopyxis</taxon>
    </lineage>
</organism>
<dbReference type="GO" id="GO:0000166">
    <property type="term" value="F:nucleotide binding"/>
    <property type="evidence" value="ECO:0007669"/>
    <property type="project" value="UniProtKB-KW"/>
</dbReference>
<evidence type="ECO:0000259" key="9">
    <source>
        <dbReference type="Pfam" id="PF01743"/>
    </source>
</evidence>
<dbReference type="GO" id="GO:0000049">
    <property type="term" value="F:tRNA binding"/>
    <property type="evidence" value="ECO:0007669"/>
    <property type="project" value="TreeGrafter"/>
</dbReference>
<keyword evidence="7" id="KW-0460">Magnesium</keyword>
<dbReference type="GO" id="GO:0046872">
    <property type="term" value="F:metal ion binding"/>
    <property type="evidence" value="ECO:0007669"/>
    <property type="project" value="UniProtKB-KW"/>
</dbReference>
<dbReference type="Pfam" id="PF12627">
    <property type="entry name" value="PolyA_pol_RNAbd"/>
    <property type="match status" value="1"/>
</dbReference>
<comment type="similarity">
    <text evidence="8">Belongs to the tRNA nucleotidyltransferase/poly(A) polymerase family.</text>
</comment>
<keyword evidence="4" id="KW-0548">Nucleotidyltransferase</keyword>
<dbReference type="OrthoDB" id="9805698at2"/>
<evidence type="ECO:0000313" key="11">
    <source>
        <dbReference type="EMBL" id="RED16149.1"/>
    </source>
</evidence>
<dbReference type="Gene3D" id="3.30.460.10">
    <property type="entry name" value="Beta Polymerase, domain 2"/>
    <property type="match status" value="1"/>
</dbReference>
<comment type="cofactor">
    <cofactor evidence="1">
        <name>Mg(2+)</name>
        <dbReference type="ChEBI" id="CHEBI:18420"/>
    </cofactor>
</comment>
<keyword evidence="12" id="KW-1185">Reference proteome</keyword>
<dbReference type="SUPFAM" id="SSF81301">
    <property type="entry name" value="Nucleotidyltransferase"/>
    <property type="match status" value="1"/>
</dbReference>
<reference evidence="11 12" key="1">
    <citation type="submission" date="2018-07" db="EMBL/GenBank/DDBJ databases">
        <title>Genomic Encyclopedia of Type Strains, Phase IV (KMG-IV): sequencing the most valuable type-strain genomes for metagenomic binning, comparative biology and taxonomic classification.</title>
        <authorList>
            <person name="Goeker M."/>
        </authorList>
    </citation>
    <scope>NUCLEOTIDE SEQUENCE [LARGE SCALE GENOMIC DNA]</scope>
    <source>
        <strain evidence="11 12">DSM 26725</strain>
    </source>
</reference>
<dbReference type="AlphaFoldDB" id="A0A3D9FED3"/>
<evidence type="ECO:0000256" key="3">
    <source>
        <dbReference type="ARBA" id="ARBA00022694"/>
    </source>
</evidence>
<protein>
    <submittedName>
        <fullName evidence="11">Poly(A) polymerase</fullName>
    </submittedName>
</protein>
<evidence type="ECO:0000256" key="4">
    <source>
        <dbReference type="ARBA" id="ARBA00022695"/>
    </source>
</evidence>
<feature type="domain" description="Poly A polymerase head" evidence="9">
    <location>
        <begin position="29"/>
        <end position="152"/>
    </location>
</feature>
<sequence>MRLPDAEWRNWPGMDTLLAALDAGDGKVRYVGGAVRDSLLGIDVQDVDCATVFPPNEVMRRIEAAGIKAVPTGIKHGTITAVLPEKHVIEVTTLRRDVSTDGRHATVEYSEDWEEDAARRDFTINALSADPLSGEIFDYFGGETDLDARRVRFIGLPAERIAEDHLRILRFFRFHARFGEGLPNPAGLAAAEKHANSLMALSRERIADEVLKTLALPNPADTVALMIEHGIFAPILPEIVSANALARLIGREERFDQPSDPVRRLAALLPPEPDTARAVATRLKLSRAQRTRLATATARIPGDTAEPRALAYRHGMEGAIDRLLLCPTNDIVTGNGLAHLIANPPPRFPLKGGELIAMGMETGPEVAAKLREIEEAWIAEDFPNEARVKQIAAALLE</sequence>
<dbReference type="PANTHER" id="PTHR46173">
    <property type="entry name" value="CCA TRNA NUCLEOTIDYLTRANSFERASE 1, MITOCHONDRIAL"/>
    <property type="match status" value="1"/>
</dbReference>
<dbReference type="EMBL" id="QRDP01000004">
    <property type="protein sequence ID" value="RED16149.1"/>
    <property type="molecule type" value="Genomic_DNA"/>
</dbReference>
<proteinExistence type="inferred from homology"/>
<dbReference type="PANTHER" id="PTHR46173:SF1">
    <property type="entry name" value="CCA TRNA NUCLEOTIDYLTRANSFERASE 1, MITOCHONDRIAL"/>
    <property type="match status" value="1"/>
</dbReference>
<keyword evidence="6" id="KW-0547">Nucleotide-binding</keyword>
<dbReference type="SUPFAM" id="SSF81891">
    <property type="entry name" value="Poly A polymerase C-terminal region-like"/>
    <property type="match status" value="1"/>
</dbReference>
<dbReference type="Gene3D" id="1.10.3090.10">
    <property type="entry name" value="cca-adding enzyme, domain 2"/>
    <property type="match status" value="1"/>
</dbReference>
<keyword evidence="2 8" id="KW-0808">Transferase</keyword>
<evidence type="ECO:0000313" key="12">
    <source>
        <dbReference type="Proteomes" id="UP000256310"/>
    </source>
</evidence>
<dbReference type="Proteomes" id="UP000256310">
    <property type="component" value="Unassembled WGS sequence"/>
</dbReference>
<dbReference type="InterPro" id="IPR050264">
    <property type="entry name" value="Bact_CCA-adding_enz_type3_sf"/>
</dbReference>
<keyword evidence="5" id="KW-0479">Metal-binding</keyword>